<keyword evidence="2" id="KW-0548">Nucleotidyltransferase</keyword>
<dbReference type="GO" id="GO:0016787">
    <property type="term" value="F:hydrolase activity"/>
    <property type="evidence" value="ECO:0007669"/>
    <property type="project" value="UniProtKB-KW"/>
</dbReference>
<dbReference type="OrthoDB" id="1938096at2759"/>
<feature type="domain" description="Reverse transcriptase RNase H-like" evidence="8">
    <location>
        <begin position="865"/>
        <end position="965"/>
    </location>
</feature>
<name>A0A2P4YM80_9STRA</name>
<dbReference type="Gene3D" id="3.10.10.10">
    <property type="entry name" value="HIV Type 1 Reverse Transcriptase, subunit A, domain 1"/>
    <property type="match status" value="1"/>
</dbReference>
<dbReference type="InterPro" id="IPR050951">
    <property type="entry name" value="Retrovirus_Pol_polyprotein"/>
</dbReference>
<feature type="compositionally biased region" description="Basic and acidic residues" evidence="7">
    <location>
        <begin position="438"/>
        <end position="450"/>
    </location>
</feature>
<feature type="region of interest" description="Disordered" evidence="7">
    <location>
        <begin position="438"/>
        <end position="459"/>
    </location>
</feature>
<feature type="region of interest" description="Disordered" evidence="7">
    <location>
        <begin position="125"/>
        <end position="168"/>
    </location>
</feature>
<feature type="compositionally biased region" description="Basic and acidic residues" evidence="7">
    <location>
        <begin position="32"/>
        <end position="45"/>
    </location>
</feature>
<dbReference type="PANTHER" id="PTHR37984">
    <property type="entry name" value="PROTEIN CBG26694"/>
    <property type="match status" value="1"/>
</dbReference>
<evidence type="ECO:0000256" key="5">
    <source>
        <dbReference type="ARBA" id="ARBA00022801"/>
    </source>
</evidence>
<accession>A0A2P4YM80</accession>
<reference evidence="9 10" key="1">
    <citation type="journal article" date="2017" name="Genome Biol. Evol.">
        <title>Phytophthora megakarya and P. palmivora, closely related causal agents of cacao black pod rot, underwent increases in genome sizes and gene numbers by different mechanisms.</title>
        <authorList>
            <person name="Ali S.S."/>
            <person name="Shao J."/>
            <person name="Lary D.J."/>
            <person name="Kronmiller B."/>
            <person name="Shen D."/>
            <person name="Strem M.D."/>
            <person name="Amoako-Attah I."/>
            <person name="Akrofi A.Y."/>
            <person name="Begoude B.A."/>
            <person name="Ten Hoopen G.M."/>
            <person name="Coulibaly K."/>
            <person name="Kebe B.I."/>
            <person name="Melnick R.L."/>
            <person name="Guiltinan M.J."/>
            <person name="Tyler B.M."/>
            <person name="Meinhardt L.W."/>
            <person name="Bailey B.A."/>
        </authorList>
    </citation>
    <scope>NUCLEOTIDE SEQUENCE [LARGE SCALE GENOMIC DNA]</scope>
    <source>
        <strain evidence="10">sbr112.9</strain>
    </source>
</reference>
<dbReference type="EMBL" id="NCKW01001881">
    <property type="protein sequence ID" value="POM78896.1"/>
    <property type="molecule type" value="Genomic_DNA"/>
</dbReference>
<proteinExistence type="predicted"/>
<evidence type="ECO:0000256" key="6">
    <source>
        <dbReference type="ARBA" id="ARBA00022918"/>
    </source>
</evidence>
<feature type="region of interest" description="Disordered" evidence="7">
    <location>
        <begin position="1"/>
        <end position="103"/>
    </location>
</feature>
<dbReference type="InterPro" id="IPR043128">
    <property type="entry name" value="Rev_trsase/Diguanyl_cyclase"/>
</dbReference>
<keyword evidence="5" id="KW-0378">Hydrolase</keyword>
<evidence type="ECO:0000256" key="2">
    <source>
        <dbReference type="ARBA" id="ARBA00022695"/>
    </source>
</evidence>
<dbReference type="Pfam" id="PF17917">
    <property type="entry name" value="RT_RNaseH"/>
    <property type="match status" value="1"/>
</dbReference>
<evidence type="ECO:0000256" key="4">
    <source>
        <dbReference type="ARBA" id="ARBA00022759"/>
    </source>
</evidence>
<comment type="caution">
    <text evidence="9">The sequence shown here is derived from an EMBL/GenBank/DDBJ whole genome shotgun (WGS) entry which is preliminary data.</text>
</comment>
<evidence type="ECO:0000256" key="1">
    <source>
        <dbReference type="ARBA" id="ARBA00022679"/>
    </source>
</evidence>
<sequence>MPGGRGVKKSGRGDGGRGEASRQSRRVQGLGPEEHKDLETVVRDARKAKKAVPEDQVSPGPQGSSEANSGSQTPEVPEEHTREGGAQASEGGANTVESPEVIDLLSSSDGYVVEVKPEPVQMKEEVKTLSSKANSGFAPPEPRVSVPSSQVKPETDVREAAAPVPESKTTASDIKGMVLYVRREVRRWEEVNPEKVTPPGVVYEWPTPKPDANSYFAAAYATGDYFKWRLSLVNQDAAWISEFHVGRWGIGTAQDLMATTIPQSIMTARECVAILQTLFFEAGFEFLNLIPGWSTTRASRIPESLVRSVMEEVQNFIAVELVEWRLVTAGVSFKVNSEDHATPSVQEQVPRLEYHKEDGDGDLLMTDYDADLLGRQFVLRFRLEWQAHMEQEQREFLARELLDALERERLREQRDLDARRQIQELTDRLVHAEVARRDAERRMKDTEAHKTQGPTETQGATQSVMETFNQLPKHTQRDWRELASSFRKKYCKARSSYSERYFTMEMKNSEGALDFFYRLNPAAGKADIDFRKSSKRLEKHVRRFIMKLRDTRLKTSLQDDDDSLDTVEEYWDIPISGMPGTPLEKLKQEYERCMRLSTEDLDYEPAVYMREGSELLSQLRDQLVMLPEIKDLTPECKIEEAYVGVPGKTTPEMEDQVRRILEYHRKIFLGDGNAAPPPARGVVCDLDVYELLKKLLENGLIETPTSPWASPIVIVLKKNGVDIRMCIDYRVRNIPAPSQMGPVLGRSSYIDDIAHGAPTWEQLCQDLNALLFRLRYWNIFVSLPKSEFGKLSIPYLSHEISAEGIRATPKIAKGVQDLPFPTTLKGVQSFMGSLNYYNKFIEDLPVIAAVLYELTEEQMKSRRDLTFMIIPHANPWAASAVLGQEYDGVVHPVRFTGRILNDAELRYHIAEKEVIAILRVLEVFRTLVEGSPKIVVYSRYSVLKWLLTSQSADGRTVKWGLKLSHWDLEIRRVQRDEDGLAAILGAGPREHLDEVAENLIPAKGRVKPPVPISMEMLEADYEGCNLIFDGAAKTISLWSGLALAIEQGVQDIVVVGDSSIAIQQAQGLINCNQPNLQRKLAEYEVLKTKF</sequence>
<feature type="compositionally biased region" description="Polar residues" evidence="7">
    <location>
        <begin position="59"/>
        <end position="74"/>
    </location>
</feature>
<protein>
    <recommendedName>
        <fullName evidence="8">Reverse transcriptase RNase H-like domain-containing protein</fullName>
    </recommendedName>
</protein>
<keyword evidence="10" id="KW-1185">Reference proteome</keyword>
<dbReference type="PANTHER" id="PTHR37984:SF5">
    <property type="entry name" value="PROTEIN NYNRIN-LIKE"/>
    <property type="match status" value="1"/>
</dbReference>
<dbReference type="GO" id="GO:0003964">
    <property type="term" value="F:RNA-directed DNA polymerase activity"/>
    <property type="evidence" value="ECO:0007669"/>
    <property type="project" value="UniProtKB-KW"/>
</dbReference>
<dbReference type="Proteomes" id="UP000237271">
    <property type="component" value="Unassembled WGS sequence"/>
</dbReference>
<evidence type="ECO:0000256" key="7">
    <source>
        <dbReference type="SAM" id="MobiDB-lite"/>
    </source>
</evidence>
<feature type="compositionally biased region" description="Basic residues" evidence="7">
    <location>
        <begin position="1"/>
        <end position="10"/>
    </location>
</feature>
<feature type="compositionally biased region" description="Basic and acidic residues" evidence="7">
    <location>
        <begin position="11"/>
        <end position="22"/>
    </location>
</feature>
<dbReference type="InterPro" id="IPR043502">
    <property type="entry name" value="DNA/RNA_pol_sf"/>
</dbReference>
<keyword evidence="4" id="KW-0255">Endonuclease</keyword>
<evidence type="ECO:0000259" key="8">
    <source>
        <dbReference type="Pfam" id="PF17917"/>
    </source>
</evidence>
<keyword evidence="1" id="KW-0808">Transferase</keyword>
<dbReference type="SUPFAM" id="SSF56672">
    <property type="entry name" value="DNA/RNA polymerases"/>
    <property type="match status" value="1"/>
</dbReference>
<evidence type="ECO:0000313" key="9">
    <source>
        <dbReference type="EMBL" id="POM78896.1"/>
    </source>
</evidence>
<dbReference type="Gene3D" id="3.30.70.270">
    <property type="match status" value="2"/>
</dbReference>
<keyword evidence="3" id="KW-0540">Nuclease</keyword>
<keyword evidence="6" id="KW-0695">RNA-directed DNA polymerase</keyword>
<dbReference type="AlphaFoldDB" id="A0A2P4YM80"/>
<organism evidence="9 10">
    <name type="scientific">Phytophthora palmivora</name>
    <dbReference type="NCBI Taxonomy" id="4796"/>
    <lineage>
        <taxon>Eukaryota</taxon>
        <taxon>Sar</taxon>
        <taxon>Stramenopiles</taxon>
        <taxon>Oomycota</taxon>
        <taxon>Peronosporomycetes</taxon>
        <taxon>Peronosporales</taxon>
        <taxon>Peronosporaceae</taxon>
        <taxon>Phytophthora</taxon>
    </lineage>
</organism>
<evidence type="ECO:0000313" key="10">
    <source>
        <dbReference type="Proteomes" id="UP000237271"/>
    </source>
</evidence>
<dbReference type="GO" id="GO:0004519">
    <property type="term" value="F:endonuclease activity"/>
    <property type="evidence" value="ECO:0007669"/>
    <property type="project" value="UniProtKB-KW"/>
</dbReference>
<gene>
    <name evidence="9" type="ORF">PHPALM_3523</name>
</gene>
<evidence type="ECO:0000256" key="3">
    <source>
        <dbReference type="ARBA" id="ARBA00022722"/>
    </source>
</evidence>
<dbReference type="InterPro" id="IPR041373">
    <property type="entry name" value="RT_RNaseH"/>
</dbReference>